<comment type="caution">
    <text evidence="1">The sequence shown here is derived from an EMBL/GenBank/DDBJ whole genome shotgun (WGS) entry which is preliminary data.</text>
</comment>
<reference evidence="1" key="1">
    <citation type="journal article" date="2014" name="Front. Microbiol.">
        <title>High frequency of phylogenetically diverse reductive dehalogenase-homologous genes in deep subseafloor sedimentary metagenomes.</title>
        <authorList>
            <person name="Kawai M."/>
            <person name="Futagami T."/>
            <person name="Toyoda A."/>
            <person name="Takaki Y."/>
            <person name="Nishi S."/>
            <person name="Hori S."/>
            <person name="Arai W."/>
            <person name="Tsubouchi T."/>
            <person name="Morono Y."/>
            <person name="Uchiyama I."/>
            <person name="Ito T."/>
            <person name="Fujiyama A."/>
            <person name="Inagaki F."/>
            <person name="Takami H."/>
        </authorList>
    </citation>
    <scope>NUCLEOTIDE SEQUENCE</scope>
    <source>
        <strain evidence="1">Expedition CK06-06</strain>
    </source>
</reference>
<organism evidence="1">
    <name type="scientific">marine sediment metagenome</name>
    <dbReference type="NCBI Taxonomy" id="412755"/>
    <lineage>
        <taxon>unclassified sequences</taxon>
        <taxon>metagenomes</taxon>
        <taxon>ecological metagenomes</taxon>
    </lineage>
</organism>
<sequence>MAEVAKFRLTLEGRTKLMKVLQRTRVHSIRTLSQGCETVVKPIVAGRAPTPDEEKEAISKGLVTEMAPSGVPTRGGYLGQADERRFSKISGQHWLREAILT</sequence>
<evidence type="ECO:0000313" key="1">
    <source>
        <dbReference type="EMBL" id="GAG30938.1"/>
    </source>
</evidence>
<feature type="non-terminal residue" evidence="1">
    <location>
        <position position="101"/>
    </location>
</feature>
<gene>
    <name evidence="1" type="ORF">S01H1_71924</name>
</gene>
<accession>X0X2S5</accession>
<proteinExistence type="predicted"/>
<dbReference type="EMBL" id="BARS01047923">
    <property type="protein sequence ID" value="GAG30938.1"/>
    <property type="molecule type" value="Genomic_DNA"/>
</dbReference>
<name>X0X2S5_9ZZZZ</name>
<dbReference type="AlphaFoldDB" id="X0X2S5"/>
<protein>
    <submittedName>
        <fullName evidence="1">Uncharacterized protein</fullName>
    </submittedName>
</protein>